<evidence type="ECO:0000256" key="5">
    <source>
        <dbReference type="SAM" id="Phobius"/>
    </source>
</evidence>
<comment type="caution">
    <text evidence="6">The sequence shown here is derived from an EMBL/GenBank/DDBJ whole genome shotgun (WGS) entry which is preliminary data.</text>
</comment>
<dbReference type="EMBL" id="BONR01000002">
    <property type="protein sequence ID" value="GIG54678.1"/>
    <property type="molecule type" value="Genomic_DNA"/>
</dbReference>
<accession>A0A919Q5K3</accession>
<evidence type="ECO:0000256" key="2">
    <source>
        <dbReference type="ARBA" id="ARBA00022692"/>
    </source>
</evidence>
<organism evidence="6 7">
    <name type="scientific">Demequina activiva</name>
    <dbReference type="NCBI Taxonomy" id="1582364"/>
    <lineage>
        <taxon>Bacteria</taxon>
        <taxon>Bacillati</taxon>
        <taxon>Actinomycetota</taxon>
        <taxon>Actinomycetes</taxon>
        <taxon>Micrococcales</taxon>
        <taxon>Demequinaceae</taxon>
        <taxon>Demequina</taxon>
    </lineage>
</organism>
<feature type="transmembrane region" description="Helical" evidence="5">
    <location>
        <begin position="171"/>
        <end position="191"/>
    </location>
</feature>
<keyword evidence="3 5" id="KW-1133">Transmembrane helix</keyword>
<reference evidence="6" key="1">
    <citation type="submission" date="2021-01" db="EMBL/GenBank/DDBJ databases">
        <title>Whole genome shotgun sequence of Demequina activiva NBRC 110675.</title>
        <authorList>
            <person name="Komaki H."/>
            <person name="Tamura T."/>
        </authorList>
    </citation>
    <scope>NUCLEOTIDE SEQUENCE</scope>
    <source>
        <strain evidence="6">NBRC 110675</strain>
    </source>
</reference>
<keyword evidence="4 5" id="KW-0472">Membrane</keyword>
<dbReference type="GO" id="GO:0022857">
    <property type="term" value="F:transmembrane transporter activity"/>
    <property type="evidence" value="ECO:0007669"/>
    <property type="project" value="InterPro"/>
</dbReference>
<protein>
    <submittedName>
        <fullName evidence="6">DNA-binding protein</fullName>
    </submittedName>
</protein>
<keyword evidence="7" id="KW-1185">Reference proteome</keyword>
<evidence type="ECO:0000256" key="4">
    <source>
        <dbReference type="ARBA" id="ARBA00023136"/>
    </source>
</evidence>
<dbReference type="Pfam" id="PF13520">
    <property type="entry name" value="AA_permease_2"/>
    <property type="match status" value="1"/>
</dbReference>
<dbReference type="GO" id="GO:0003677">
    <property type="term" value="F:DNA binding"/>
    <property type="evidence" value="ECO:0007669"/>
    <property type="project" value="UniProtKB-KW"/>
</dbReference>
<evidence type="ECO:0000313" key="7">
    <source>
        <dbReference type="Proteomes" id="UP000652354"/>
    </source>
</evidence>
<feature type="transmembrane region" description="Helical" evidence="5">
    <location>
        <begin position="295"/>
        <end position="316"/>
    </location>
</feature>
<dbReference type="RefSeq" id="WP_239066563.1">
    <property type="nucleotide sequence ID" value="NZ_BONR01000002.1"/>
</dbReference>
<dbReference type="GO" id="GO:0016020">
    <property type="term" value="C:membrane"/>
    <property type="evidence" value="ECO:0007669"/>
    <property type="project" value="UniProtKB-SubCell"/>
</dbReference>
<keyword evidence="6" id="KW-0238">DNA-binding</keyword>
<keyword evidence="2 5" id="KW-0812">Transmembrane</keyword>
<dbReference type="InterPro" id="IPR002293">
    <property type="entry name" value="AA/rel_permease1"/>
</dbReference>
<feature type="transmembrane region" description="Helical" evidence="5">
    <location>
        <begin position="63"/>
        <end position="82"/>
    </location>
</feature>
<dbReference type="Gene3D" id="1.20.1740.10">
    <property type="entry name" value="Amino acid/polyamine transporter I"/>
    <property type="match status" value="1"/>
</dbReference>
<evidence type="ECO:0000256" key="1">
    <source>
        <dbReference type="ARBA" id="ARBA00004141"/>
    </source>
</evidence>
<feature type="transmembrane region" description="Helical" evidence="5">
    <location>
        <begin position="371"/>
        <end position="393"/>
    </location>
</feature>
<sequence>MRRILQGLRRLVFGQPIATDALTPVTLRTRLALPVFGAGMLSAVAYAPDAVVDALRRGSQQGAIPYMAVGVVSIMLLLGFAYRSNVRARPDNLGDYGTVRDLLGRRYGVVTGAALLVDYLFTVAVSVAAVTQLVAYLIPQLRPWVGLIGVGLIGVMTLVGLRVVRDRARVLLAVWFGFLLVVAVMLVYGVARHAAEASSPIAANPPTTWTIVLAYAGAIASGAVMVTGIEHLASAAPNHAEPRARRAGRTLLIAVSASAAAFLTVSLLAWSYRITGWADGPILLQTAEQVFRQPVTIWVVAVAAAAILYAAATAVFRRFSILASSLARDAYLPRQLSMTNDRLVVRGGILTVAVASAVMVVATGANVETLIHMYVVGAFAAIVLSQVAMVRHCTERLQLATEPGDRRRLARDRVLHGTAAVVAAGVWIIVAVFNFLNGAWLAIVMIIGLVALMHAINRHYAAVRGDVTLERKDRNVALPSATHGVVLVAQLHRPAMRALAYAKAARHSSLEAVGVQIEADAARELQRQWGKIDSGVPLVILDSPYRDLVRPVLDYVASIHRSSPRDVVVVYVPEYIVGRWWERFLHNKATKRLRSQLLGLDSVVVSAVPWHLESARDRRAAEEVPPPGEQLP</sequence>
<feature type="transmembrane region" description="Helical" evidence="5">
    <location>
        <begin position="250"/>
        <end position="275"/>
    </location>
</feature>
<name>A0A919Q5K3_9MICO</name>
<feature type="transmembrane region" description="Helical" evidence="5">
    <location>
        <begin position="144"/>
        <end position="164"/>
    </location>
</feature>
<feature type="transmembrane region" description="Helical" evidence="5">
    <location>
        <begin position="31"/>
        <end position="51"/>
    </location>
</feature>
<feature type="transmembrane region" description="Helical" evidence="5">
    <location>
        <begin position="115"/>
        <end position="138"/>
    </location>
</feature>
<dbReference type="PANTHER" id="PTHR47704">
    <property type="entry name" value="POTASSIUM TRANSPORTER KIMA"/>
    <property type="match status" value="1"/>
</dbReference>
<feature type="transmembrane region" description="Helical" evidence="5">
    <location>
        <begin position="343"/>
        <end position="365"/>
    </location>
</feature>
<evidence type="ECO:0000256" key="3">
    <source>
        <dbReference type="ARBA" id="ARBA00022989"/>
    </source>
</evidence>
<evidence type="ECO:0000313" key="6">
    <source>
        <dbReference type="EMBL" id="GIG54678.1"/>
    </source>
</evidence>
<dbReference type="AlphaFoldDB" id="A0A919Q5K3"/>
<feature type="transmembrane region" description="Helical" evidence="5">
    <location>
        <begin position="414"/>
        <end position="433"/>
    </location>
</feature>
<dbReference type="PANTHER" id="PTHR47704:SF1">
    <property type="entry name" value="POTASSIUM TRANSPORTER KIMA"/>
    <property type="match status" value="1"/>
</dbReference>
<comment type="subcellular location">
    <subcellularLocation>
        <location evidence="1">Membrane</location>
        <topology evidence="1">Multi-pass membrane protein</topology>
    </subcellularLocation>
</comment>
<feature type="transmembrane region" description="Helical" evidence="5">
    <location>
        <begin position="439"/>
        <end position="456"/>
    </location>
</feature>
<gene>
    <name evidence="6" type="ORF">Dac01nite_14300</name>
</gene>
<dbReference type="InterPro" id="IPR053153">
    <property type="entry name" value="APC_K+_Transporter"/>
</dbReference>
<proteinExistence type="predicted"/>
<dbReference type="Proteomes" id="UP000652354">
    <property type="component" value="Unassembled WGS sequence"/>
</dbReference>
<feature type="transmembrane region" description="Helical" evidence="5">
    <location>
        <begin position="211"/>
        <end position="229"/>
    </location>
</feature>